<keyword evidence="6 7" id="KW-0961">Cell wall biogenesis/degradation</keyword>
<dbReference type="CDD" id="cd16913">
    <property type="entry name" value="YkuD_like"/>
    <property type="match status" value="1"/>
</dbReference>
<keyword evidence="4 7" id="KW-0133">Cell shape</keyword>
<dbReference type="SUPFAM" id="SSF141523">
    <property type="entry name" value="L,D-transpeptidase catalytic domain-like"/>
    <property type="match status" value="1"/>
</dbReference>
<accession>A0A934UK26</accession>
<dbReference type="Proteomes" id="UP000609172">
    <property type="component" value="Unassembled WGS sequence"/>
</dbReference>
<dbReference type="GO" id="GO:0071555">
    <property type="term" value="P:cell wall organization"/>
    <property type="evidence" value="ECO:0007669"/>
    <property type="project" value="UniProtKB-UniRule"/>
</dbReference>
<protein>
    <submittedName>
        <fullName evidence="9">L,D-transpeptidase family protein</fullName>
    </submittedName>
</protein>
<comment type="pathway">
    <text evidence="1 7">Cell wall biogenesis; peptidoglycan biosynthesis.</text>
</comment>
<sequence>MKITYLFLTLLFGNFIAESSFMTEQKKFNRVKAAIIEKQNIVESKLQEHNLSIDDFNLLFVAYKDCSELEVYAKKTSETTYKKIDTYKIKARSGKLGPKRMEGDFQTPEGFYYINTYNPNSQYHLSMGINYPNQSDRIKSNAPKLGGDIYIHGSHMTVGCLPMTDDKIKELYLYAIHAKNDGQDRIPVYIFPYKMNDVFFELYKKKYASSPELVDFWTNLKTGYDKFMTEKQELSYNIDANGNYNF</sequence>
<dbReference type="GO" id="GO:0016740">
    <property type="term" value="F:transferase activity"/>
    <property type="evidence" value="ECO:0007669"/>
    <property type="project" value="UniProtKB-KW"/>
</dbReference>
<reference evidence="9" key="1">
    <citation type="submission" date="2020-12" db="EMBL/GenBank/DDBJ databases">
        <title>Bacterial novel species Flavobacterium sp. SE-1-e isolated from soil.</title>
        <authorList>
            <person name="Jung H.-Y."/>
        </authorList>
    </citation>
    <scope>NUCLEOTIDE SEQUENCE</scope>
    <source>
        <strain evidence="9">SE-1-e</strain>
    </source>
</reference>
<name>A0A934UK26_9FLAO</name>
<keyword evidence="10" id="KW-1185">Reference proteome</keyword>
<keyword evidence="5 7" id="KW-0573">Peptidoglycan synthesis</keyword>
<feature type="active site" description="Proton donor/acceptor" evidence="7">
    <location>
        <position position="152"/>
    </location>
</feature>
<feature type="domain" description="L,D-TPase catalytic" evidence="8">
    <location>
        <begin position="58"/>
        <end position="191"/>
    </location>
</feature>
<gene>
    <name evidence="9" type="ORF">I5M07_09825</name>
</gene>
<evidence type="ECO:0000256" key="4">
    <source>
        <dbReference type="ARBA" id="ARBA00022960"/>
    </source>
</evidence>
<evidence type="ECO:0000256" key="7">
    <source>
        <dbReference type="PROSITE-ProRule" id="PRU01373"/>
    </source>
</evidence>
<evidence type="ECO:0000256" key="2">
    <source>
        <dbReference type="ARBA" id="ARBA00005992"/>
    </source>
</evidence>
<keyword evidence="3" id="KW-0808">Transferase</keyword>
<dbReference type="GO" id="GO:0004180">
    <property type="term" value="F:carboxypeptidase activity"/>
    <property type="evidence" value="ECO:0007669"/>
    <property type="project" value="UniProtKB-ARBA"/>
</dbReference>
<evidence type="ECO:0000256" key="5">
    <source>
        <dbReference type="ARBA" id="ARBA00022984"/>
    </source>
</evidence>
<dbReference type="InterPro" id="IPR038063">
    <property type="entry name" value="Transpep_catalytic_dom"/>
</dbReference>
<evidence type="ECO:0000256" key="6">
    <source>
        <dbReference type="ARBA" id="ARBA00023316"/>
    </source>
</evidence>
<evidence type="ECO:0000259" key="8">
    <source>
        <dbReference type="PROSITE" id="PS52029"/>
    </source>
</evidence>
<dbReference type="Pfam" id="PF03734">
    <property type="entry name" value="YkuD"/>
    <property type="match status" value="1"/>
</dbReference>
<dbReference type="GO" id="GO:0008360">
    <property type="term" value="P:regulation of cell shape"/>
    <property type="evidence" value="ECO:0007669"/>
    <property type="project" value="UniProtKB-UniRule"/>
</dbReference>
<dbReference type="PANTHER" id="PTHR36699">
    <property type="entry name" value="LD-TRANSPEPTIDASE"/>
    <property type="match status" value="1"/>
</dbReference>
<evidence type="ECO:0000313" key="10">
    <source>
        <dbReference type="Proteomes" id="UP000609172"/>
    </source>
</evidence>
<evidence type="ECO:0000256" key="1">
    <source>
        <dbReference type="ARBA" id="ARBA00004752"/>
    </source>
</evidence>
<feature type="active site" description="Nucleophile" evidence="7">
    <location>
        <position position="160"/>
    </location>
</feature>
<dbReference type="PANTHER" id="PTHR36699:SF1">
    <property type="entry name" value="L,D-TRANSPEPTIDASE YAFK-RELATED"/>
    <property type="match status" value="1"/>
</dbReference>
<evidence type="ECO:0000313" key="9">
    <source>
        <dbReference type="EMBL" id="MBK0370139.1"/>
    </source>
</evidence>
<proteinExistence type="inferred from homology"/>
<evidence type="ECO:0000256" key="3">
    <source>
        <dbReference type="ARBA" id="ARBA00022679"/>
    </source>
</evidence>
<dbReference type="PROSITE" id="PS52029">
    <property type="entry name" value="LD_TPASE"/>
    <property type="match status" value="1"/>
</dbReference>
<comment type="similarity">
    <text evidence="2">Belongs to the YkuD family.</text>
</comment>
<organism evidence="9 10">
    <name type="scientific">Flavobacterium agrisoli</name>
    <dbReference type="NCBI Taxonomy" id="2793066"/>
    <lineage>
        <taxon>Bacteria</taxon>
        <taxon>Pseudomonadati</taxon>
        <taxon>Bacteroidota</taxon>
        <taxon>Flavobacteriia</taxon>
        <taxon>Flavobacteriales</taxon>
        <taxon>Flavobacteriaceae</taxon>
        <taxon>Flavobacterium</taxon>
    </lineage>
</organism>
<dbReference type="InterPro" id="IPR005490">
    <property type="entry name" value="LD_TPept_cat_dom"/>
</dbReference>
<dbReference type="GO" id="GO:0009252">
    <property type="term" value="P:peptidoglycan biosynthetic process"/>
    <property type="evidence" value="ECO:0007669"/>
    <property type="project" value="UniProtKB-KW"/>
</dbReference>
<comment type="caution">
    <text evidence="9">The sequence shown here is derived from an EMBL/GenBank/DDBJ whole genome shotgun (WGS) entry which is preliminary data.</text>
</comment>
<dbReference type="RefSeq" id="WP_200106262.1">
    <property type="nucleotide sequence ID" value="NZ_JAEHFV010000003.1"/>
</dbReference>
<dbReference type="AlphaFoldDB" id="A0A934UK26"/>
<dbReference type="EMBL" id="JAEHFV010000003">
    <property type="protein sequence ID" value="MBK0370139.1"/>
    <property type="molecule type" value="Genomic_DNA"/>
</dbReference>